<reference evidence="2" key="1">
    <citation type="journal article" date="2014" name="Front. Microbiol.">
        <title>High frequency of phylogenetically diverse reductive dehalogenase-homologous genes in deep subseafloor sedimentary metagenomes.</title>
        <authorList>
            <person name="Kawai M."/>
            <person name="Futagami T."/>
            <person name="Toyoda A."/>
            <person name="Takaki Y."/>
            <person name="Nishi S."/>
            <person name="Hori S."/>
            <person name="Arai W."/>
            <person name="Tsubouchi T."/>
            <person name="Morono Y."/>
            <person name="Uchiyama I."/>
            <person name="Ito T."/>
            <person name="Fujiyama A."/>
            <person name="Inagaki F."/>
            <person name="Takami H."/>
        </authorList>
    </citation>
    <scope>NUCLEOTIDE SEQUENCE</scope>
    <source>
        <strain evidence="2">Expedition CK06-06</strain>
    </source>
</reference>
<dbReference type="EMBL" id="BARS01042126">
    <property type="protein sequence ID" value="GAG39673.1"/>
    <property type="molecule type" value="Genomic_DNA"/>
</dbReference>
<feature type="region of interest" description="Disordered" evidence="1">
    <location>
        <begin position="43"/>
        <end position="62"/>
    </location>
</feature>
<evidence type="ECO:0000256" key="1">
    <source>
        <dbReference type="SAM" id="MobiDB-lite"/>
    </source>
</evidence>
<proteinExistence type="predicted"/>
<feature type="non-terminal residue" evidence="2">
    <location>
        <position position="1"/>
    </location>
</feature>
<evidence type="ECO:0000313" key="2">
    <source>
        <dbReference type="EMBL" id="GAG39673.1"/>
    </source>
</evidence>
<sequence>NIVGPNMTTMYKYSQICMAANMDRRFKALKKIIDSNWPEMAKVRKNTDPEPEPAEQTEIVKKSEEPSPVKYLVSYFKNWLKSKL</sequence>
<dbReference type="AlphaFoldDB" id="X0XSQ2"/>
<protein>
    <submittedName>
        <fullName evidence="2">Uncharacterized protein</fullName>
    </submittedName>
</protein>
<comment type="caution">
    <text evidence="2">The sequence shown here is derived from an EMBL/GenBank/DDBJ whole genome shotgun (WGS) entry which is preliminary data.</text>
</comment>
<organism evidence="2">
    <name type="scientific">marine sediment metagenome</name>
    <dbReference type="NCBI Taxonomy" id="412755"/>
    <lineage>
        <taxon>unclassified sequences</taxon>
        <taxon>metagenomes</taxon>
        <taxon>ecological metagenomes</taxon>
    </lineage>
</organism>
<gene>
    <name evidence="2" type="ORF">S01H1_63963</name>
</gene>
<accession>X0XSQ2</accession>
<name>X0XSQ2_9ZZZZ</name>